<dbReference type="Proteomes" id="UP000261520">
    <property type="component" value="Unplaced"/>
</dbReference>
<feature type="transmembrane region" description="Helical" evidence="4">
    <location>
        <begin position="218"/>
        <end position="241"/>
    </location>
</feature>
<feature type="transmembrane region" description="Helical" evidence="4">
    <location>
        <begin position="403"/>
        <end position="431"/>
    </location>
</feature>
<dbReference type="Ensembl" id="ENSPMGT00000004631.1">
    <property type="protein sequence ID" value="ENSPMGP00000004364.1"/>
    <property type="gene ID" value="ENSPMGG00000003692.1"/>
</dbReference>
<evidence type="ECO:0000256" key="2">
    <source>
        <dbReference type="ARBA" id="ARBA00008335"/>
    </source>
</evidence>
<evidence type="ECO:0000256" key="3">
    <source>
        <dbReference type="SAM" id="MobiDB-lite"/>
    </source>
</evidence>
<feature type="region of interest" description="Disordered" evidence="3">
    <location>
        <begin position="497"/>
        <end position="556"/>
    </location>
</feature>
<dbReference type="AlphaFoldDB" id="A0A3B3ZIN5"/>
<dbReference type="PANTHER" id="PTHR11328">
    <property type="entry name" value="MAJOR FACILITATOR SUPERFAMILY DOMAIN-CONTAINING PROTEIN"/>
    <property type="match status" value="1"/>
</dbReference>
<name>A0A3B3ZIN5_9GOBI</name>
<dbReference type="PANTHER" id="PTHR11328:SF44">
    <property type="entry name" value="SODIUM-DEPENDENT LYSOPHOSPHATIDYLCHOLINE SYMPORTER 1-B"/>
    <property type="match status" value="1"/>
</dbReference>
<feature type="transmembrane region" description="Helical" evidence="4">
    <location>
        <begin position="309"/>
        <end position="331"/>
    </location>
</feature>
<comment type="subcellular location">
    <subcellularLocation>
        <location evidence="1">Membrane</location>
        <topology evidence="1">Multi-pass membrane protein</topology>
    </subcellularLocation>
</comment>
<dbReference type="GO" id="GO:0005886">
    <property type="term" value="C:plasma membrane"/>
    <property type="evidence" value="ECO:0007669"/>
    <property type="project" value="TreeGrafter"/>
</dbReference>
<protein>
    <submittedName>
        <fullName evidence="5">Uncharacterized protein</fullName>
    </submittedName>
</protein>
<accession>A0A3B3ZIN5</accession>
<evidence type="ECO:0000313" key="5">
    <source>
        <dbReference type="Ensembl" id="ENSPMGP00000004364.1"/>
    </source>
</evidence>
<dbReference type="Gene3D" id="1.20.1250.20">
    <property type="entry name" value="MFS general substrate transporter like domains"/>
    <property type="match status" value="2"/>
</dbReference>
<feature type="transmembrane region" description="Helical" evidence="4">
    <location>
        <begin position="101"/>
        <end position="121"/>
    </location>
</feature>
<comment type="similarity">
    <text evidence="2">Belongs to the major facilitator superfamily.</text>
</comment>
<keyword evidence="6" id="KW-1185">Reference proteome</keyword>
<keyword evidence="4" id="KW-1133">Transmembrane helix</keyword>
<reference evidence="5" key="1">
    <citation type="submission" date="2025-08" db="UniProtKB">
        <authorList>
            <consortium name="Ensembl"/>
        </authorList>
    </citation>
    <scope>IDENTIFICATION</scope>
</reference>
<feature type="transmembrane region" description="Helical" evidence="4">
    <location>
        <begin position="176"/>
        <end position="195"/>
    </location>
</feature>
<feature type="transmembrane region" description="Helical" evidence="4">
    <location>
        <begin position="361"/>
        <end position="383"/>
    </location>
</feature>
<organism evidence="5 6">
    <name type="scientific">Periophthalmus magnuspinnatus</name>
    <dbReference type="NCBI Taxonomy" id="409849"/>
    <lineage>
        <taxon>Eukaryota</taxon>
        <taxon>Metazoa</taxon>
        <taxon>Chordata</taxon>
        <taxon>Craniata</taxon>
        <taxon>Vertebrata</taxon>
        <taxon>Euteleostomi</taxon>
        <taxon>Actinopterygii</taxon>
        <taxon>Neopterygii</taxon>
        <taxon>Teleostei</taxon>
        <taxon>Neoteleostei</taxon>
        <taxon>Acanthomorphata</taxon>
        <taxon>Gobiaria</taxon>
        <taxon>Gobiiformes</taxon>
        <taxon>Gobioidei</taxon>
        <taxon>Gobiidae</taxon>
        <taxon>Oxudercinae</taxon>
        <taxon>Periophthalmus</taxon>
    </lineage>
</organism>
<reference evidence="5" key="2">
    <citation type="submission" date="2025-09" db="UniProtKB">
        <authorList>
            <consortium name="Ensembl"/>
        </authorList>
    </citation>
    <scope>IDENTIFICATION</scope>
</reference>
<dbReference type="STRING" id="409849.ENSPMGP00000004364"/>
<dbReference type="InterPro" id="IPR036259">
    <property type="entry name" value="MFS_trans_sf"/>
</dbReference>
<keyword evidence="4" id="KW-0812">Transmembrane</keyword>
<dbReference type="Pfam" id="PF13347">
    <property type="entry name" value="MFS_2"/>
    <property type="match status" value="1"/>
</dbReference>
<sequence>MSDIFAFNSTHVSLSLSDGDELTSPGVSLRTRLCYAAGGVPYQMTTIAIGVSLQIFLLDVVQMEPFYVSLILFVSRAWDAVTDPLIGHWVSRSRWTPIGKLSPWLALSAPFAVLSYLLLWFVPSLSDAQTVVWFLSVSCLFETVMSCFHVPFLSLNMFLGGSRRDRDSATAFRMSVEMAAMLVASIIQGQVVAVYNNEKQRNCEDLEQVQNAAPSKRAFLTSALVIGAMFFLCSLVVFLGVKDQHFGLSGTVLTRLLFSLMEPKIHGLKPGVRSAAECSVLHLSLQISLGNFALFCSHAAGLGAHFQHLLLVLLGSASVAVPIWHVVLLKIGKKPTIFIGLTLFIPAVILVACVPSNLPVLVVACVVMGFSVATVFLLPWSMLPDVVDEFTVKNPDSTDLEPLFFSCYAFCNKLAGGVAAGVSTMTLQFVGYKSGACNHSDEVATALIVLFSPVPIALLLLGMLAFLFYPIDERESPRLERADGTLCVTMTTTAPASSDKINANESNKDPGKYSRPKCVVHPNVHHASADDEKKRRGTDASRSSPEPNAKSKVSWV</sequence>
<feature type="transmembrane region" description="Helical" evidence="4">
    <location>
        <begin position="337"/>
        <end position="354"/>
    </location>
</feature>
<evidence type="ECO:0000256" key="1">
    <source>
        <dbReference type="ARBA" id="ARBA00004141"/>
    </source>
</evidence>
<keyword evidence="4" id="KW-0472">Membrane</keyword>
<feature type="compositionally biased region" description="Basic and acidic residues" evidence="3">
    <location>
        <begin position="527"/>
        <end position="539"/>
    </location>
</feature>
<proteinExistence type="inferred from homology"/>
<dbReference type="SUPFAM" id="SSF103473">
    <property type="entry name" value="MFS general substrate transporter"/>
    <property type="match status" value="1"/>
</dbReference>
<dbReference type="GO" id="GO:0008643">
    <property type="term" value="P:carbohydrate transport"/>
    <property type="evidence" value="ECO:0007669"/>
    <property type="project" value="InterPro"/>
</dbReference>
<feature type="transmembrane region" description="Helical" evidence="4">
    <location>
        <begin position="133"/>
        <end position="155"/>
    </location>
</feature>
<evidence type="ECO:0000313" key="6">
    <source>
        <dbReference type="Proteomes" id="UP000261520"/>
    </source>
</evidence>
<dbReference type="GO" id="GO:0015293">
    <property type="term" value="F:symporter activity"/>
    <property type="evidence" value="ECO:0007669"/>
    <property type="project" value="InterPro"/>
</dbReference>
<dbReference type="InterPro" id="IPR039672">
    <property type="entry name" value="MFS_2"/>
</dbReference>
<evidence type="ECO:0000256" key="4">
    <source>
        <dbReference type="SAM" id="Phobius"/>
    </source>
</evidence>
<feature type="transmembrane region" description="Helical" evidence="4">
    <location>
        <begin position="443"/>
        <end position="469"/>
    </location>
</feature>